<name>A0A9N9B5L0_9GLOM</name>
<dbReference type="AlphaFoldDB" id="A0A9N9B5L0"/>
<sequence length="205" mass="21342">IIADLVNAGIFTTYPYSSITWEANQKYVVTWKDDGQAPSLKSLGKIDVDVVVGSDGNYLLAKNIAKQVPATALKTHSWNVPKGLGPAGAYYFIRYTSGENVAFSGKFNIQGISGNIAGFDPSIGNSTSGGPVGSINSTSSGQDPTTTDTPNNTTSTDNPSATDTGVSTSSKSSSYGQSSEATLNLNTFIISSIFLSLASTALLYL</sequence>
<dbReference type="Proteomes" id="UP000789508">
    <property type="component" value="Unassembled WGS sequence"/>
</dbReference>
<keyword evidence="5" id="KW-1185">Reference proteome</keyword>
<feature type="non-terminal residue" evidence="4">
    <location>
        <position position="205"/>
    </location>
</feature>
<dbReference type="Pfam" id="PF10342">
    <property type="entry name" value="Kre9_KNH"/>
    <property type="match status" value="1"/>
</dbReference>
<evidence type="ECO:0000313" key="4">
    <source>
        <dbReference type="EMBL" id="CAG8553259.1"/>
    </source>
</evidence>
<organism evidence="4 5">
    <name type="scientific">Ambispora leptoticha</name>
    <dbReference type="NCBI Taxonomy" id="144679"/>
    <lineage>
        <taxon>Eukaryota</taxon>
        <taxon>Fungi</taxon>
        <taxon>Fungi incertae sedis</taxon>
        <taxon>Mucoromycota</taxon>
        <taxon>Glomeromycotina</taxon>
        <taxon>Glomeromycetes</taxon>
        <taxon>Archaeosporales</taxon>
        <taxon>Ambisporaceae</taxon>
        <taxon>Ambispora</taxon>
    </lineage>
</organism>
<feature type="compositionally biased region" description="Low complexity" evidence="2">
    <location>
        <begin position="143"/>
        <end position="177"/>
    </location>
</feature>
<dbReference type="EMBL" id="CAJVPS010001882">
    <property type="protein sequence ID" value="CAG8553259.1"/>
    <property type="molecule type" value="Genomic_DNA"/>
</dbReference>
<evidence type="ECO:0000313" key="5">
    <source>
        <dbReference type="Proteomes" id="UP000789508"/>
    </source>
</evidence>
<feature type="domain" description="Yeast cell wall synthesis Kre9/Knh1-like N-terminal" evidence="3">
    <location>
        <begin position="15"/>
        <end position="109"/>
    </location>
</feature>
<evidence type="ECO:0000256" key="1">
    <source>
        <dbReference type="ARBA" id="ARBA00022729"/>
    </source>
</evidence>
<dbReference type="OrthoDB" id="2432613at2759"/>
<feature type="compositionally biased region" description="Polar residues" evidence="2">
    <location>
        <begin position="127"/>
        <end position="142"/>
    </location>
</feature>
<feature type="region of interest" description="Disordered" evidence="2">
    <location>
        <begin position="127"/>
        <end position="177"/>
    </location>
</feature>
<keyword evidence="1" id="KW-0732">Signal</keyword>
<dbReference type="GO" id="GO:0006078">
    <property type="term" value="P:(1-&gt;6)-beta-D-glucan biosynthetic process"/>
    <property type="evidence" value="ECO:0007669"/>
    <property type="project" value="InterPro"/>
</dbReference>
<accession>A0A9N9B5L0</accession>
<dbReference type="PANTHER" id="PTHR28154:SF1">
    <property type="entry name" value="CELL WALL SYNTHESIS PROTEIN KNH1-RELATED"/>
    <property type="match status" value="1"/>
</dbReference>
<protein>
    <submittedName>
        <fullName evidence="4">12452_t:CDS:1</fullName>
    </submittedName>
</protein>
<evidence type="ECO:0000256" key="2">
    <source>
        <dbReference type="SAM" id="MobiDB-lite"/>
    </source>
</evidence>
<dbReference type="InterPro" id="IPR045328">
    <property type="entry name" value="Kre9/Knh1"/>
</dbReference>
<proteinExistence type="predicted"/>
<dbReference type="PANTHER" id="PTHR28154">
    <property type="entry name" value="CELL WALL SYNTHESIS PROTEIN KNH1-RELATED"/>
    <property type="match status" value="1"/>
</dbReference>
<gene>
    <name evidence="4" type="ORF">ALEPTO_LOCUS5982</name>
</gene>
<dbReference type="GO" id="GO:0042546">
    <property type="term" value="P:cell wall biogenesis"/>
    <property type="evidence" value="ECO:0007669"/>
    <property type="project" value="InterPro"/>
</dbReference>
<reference evidence="4" key="1">
    <citation type="submission" date="2021-06" db="EMBL/GenBank/DDBJ databases">
        <authorList>
            <person name="Kallberg Y."/>
            <person name="Tangrot J."/>
            <person name="Rosling A."/>
        </authorList>
    </citation>
    <scope>NUCLEOTIDE SEQUENCE</scope>
    <source>
        <strain evidence="4">FL130A</strain>
    </source>
</reference>
<evidence type="ECO:0000259" key="3">
    <source>
        <dbReference type="Pfam" id="PF10342"/>
    </source>
</evidence>
<comment type="caution">
    <text evidence="4">The sequence shown here is derived from an EMBL/GenBank/DDBJ whole genome shotgun (WGS) entry which is preliminary data.</text>
</comment>
<dbReference type="InterPro" id="IPR018466">
    <property type="entry name" value="Kre9/Knh1-like_N"/>
</dbReference>